<dbReference type="SUPFAM" id="SSF53098">
    <property type="entry name" value="Ribonuclease H-like"/>
    <property type="match status" value="1"/>
</dbReference>
<dbReference type="GO" id="GO:0003676">
    <property type="term" value="F:nucleic acid binding"/>
    <property type="evidence" value="ECO:0007669"/>
    <property type="project" value="InterPro"/>
</dbReference>
<comment type="caution">
    <text evidence="1">The sequence shown here is derived from an EMBL/GenBank/DDBJ whole genome shotgun (WGS) entry which is preliminary data.</text>
</comment>
<dbReference type="InterPro" id="IPR036397">
    <property type="entry name" value="RNaseH_sf"/>
</dbReference>
<organism evidence="1 2">
    <name type="scientific">Lupinus luteus</name>
    <name type="common">European yellow lupine</name>
    <dbReference type="NCBI Taxonomy" id="3873"/>
    <lineage>
        <taxon>Eukaryota</taxon>
        <taxon>Viridiplantae</taxon>
        <taxon>Streptophyta</taxon>
        <taxon>Embryophyta</taxon>
        <taxon>Tracheophyta</taxon>
        <taxon>Spermatophyta</taxon>
        <taxon>Magnoliopsida</taxon>
        <taxon>eudicotyledons</taxon>
        <taxon>Gunneridae</taxon>
        <taxon>Pentapetalae</taxon>
        <taxon>rosids</taxon>
        <taxon>fabids</taxon>
        <taxon>Fabales</taxon>
        <taxon>Fabaceae</taxon>
        <taxon>Papilionoideae</taxon>
        <taxon>50 kb inversion clade</taxon>
        <taxon>genistoids sensu lato</taxon>
        <taxon>core genistoids</taxon>
        <taxon>Genisteae</taxon>
        <taxon>Lupinus</taxon>
    </lineage>
</organism>
<evidence type="ECO:0000313" key="1">
    <source>
        <dbReference type="EMBL" id="CAL0306307.1"/>
    </source>
</evidence>
<evidence type="ECO:0000313" key="2">
    <source>
        <dbReference type="Proteomes" id="UP001497480"/>
    </source>
</evidence>
<sequence length="103" mass="11801">MDFACNTSHRIHSAHFAHLMIPSGLLYNCNVTWVTFHSSYDFSKYRTKPQTNGYDMKVDEAVLSEGDDVEGYTFLIDLGGERATLIFNGQDTSFLWEMHDINN</sequence>
<accession>A0AAV1WAV7</accession>
<proteinExistence type="predicted"/>
<dbReference type="Gene3D" id="3.30.420.10">
    <property type="entry name" value="Ribonuclease H-like superfamily/Ribonuclease H"/>
    <property type="match status" value="1"/>
</dbReference>
<name>A0AAV1WAV7_LUPLU</name>
<dbReference type="EMBL" id="CAXHTB010000005">
    <property type="protein sequence ID" value="CAL0306307.1"/>
    <property type="molecule type" value="Genomic_DNA"/>
</dbReference>
<protein>
    <submittedName>
        <fullName evidence="1">Uncharacterized protein</fullName>
    </submittedName>
</protein>
<dbReference type="Proteomes" id="UP001497480">
    <property type="component" value="Unassembled WGS sequence"/>
</dbReference>
<keyword evidence="2" id="KW-1185">Reference proteome</keyword>
<dbReference type="AlphaFoldDB" id="A0AAV1WAV7"/>
<dbReference type="InterPro" id="IPR012337">
    <property type="entry name" value="RNaseH-like_sf"/>
</dbReference>
<reference evidence="1 2" key="1">
    <citation type="submission" date="2024-03" db="EMBL/GenBank/DDBJ databases">
        <authorList>
            <person name="Martinez-Hernandez J."/>
        </authorList>
    </citation>
    <scope>NUCLEOTIDE SEQUENCE [LARGE SCALE GENOMIC DNA]</scope>
</reference>
<gene>
    <name evidence="1" type="ORF">LLUT_LOCUS7367</name>
</gene>